<dbReference type="AlphaFoldDB" id="A0A8J6NJS0"/>
<evidence type="ECO:0000259" key="3">
    <source>
        <dbReference type="Pfam" id="PF13649"/>
    </source>
</evidence>
<evidence type="ECO:0000256" key="2">
    <source>
        <dbReference type="SAM" id="MobiDB-lite"/>
    </source>
</evidence>
<gene>
    <name evidence="4" type="ORF">H8E23_05320</name>
</gene>
<dbReference type="InterPro" id="IPR041698">
    <property type="entry name" value="Methyltransf_25"/>
</dbReference>
<accession>A0A8J6NJS0</accession>
<reference evidence="4 5" key="1">
    <citation type="submission" date="2020-08" db="EMBL/GenBank/DDBJ databases">
        <title>Bridging the membrane lipid divide: bacteria of the FCB group superphylum have the potential to synthesize archaeal ether lipids.</title>
        <authorList>
            <person name="Villanueva L."/>
            <person name="Von Meijenfeldt F.A.B."/>
            <person name="Westbye A.B."/>
            <person name="Yadav S."/>
            <person name="Hopmans E.C."/>
            <person name="Dutilh B.E."/>
            <person name="Sinninghe Damste J.S."/>
        </authorList>
    </citation>
    <scope>NUCLEOTIDE SEQUENCE [LARGE SCALE GENOMIC DNA]</scope>
    <source>
        <strain evidence="4">NIOZ-UU30</strain>
    </source>
</reference>
<dbReference type="EMBL" id="JACNJH010000108">
    <property type="protein sequence ID" value="MBC8360797.1"/>
    <property type="molecule type" value="Genomic_DNA"/>
</dbReference>
<feature type="domain" description="Methyltransferase" evidence="3">
    <location>
        <begin position="46"/>
        <end position="144"/>
    </location>
</feature>
<dbReference type="InterPro" id="IPR029063">
    <property type="entry name" value="SAM-dependent_MTases_sf"/>
</dbReference>
<dbReference type="SUPFAM" id="SSF53335">
    <property type="entry name" value="S-adenosyl-L-methionine-dependent methyltransferases"/>
    <property type="match status" value="1"/>
</dbReference>
<dbReference type="Gene3D" id="3.40.50.150">
    <property type="entry name" value="Vaccinia Virus protein VP39"/>
    <property type="match status" value="1"/>
</dbReference>
<dbReference type="GO" id="GO:0008168">
    <property type="term" value="F:methyltransferase activity"/>
    <property type="evidence" value="ECO:0007669"/>
    <property type="project" value="UniProtKB-KW"/>
</dbReference>
<evidence type="ECO:0000256" key="1">
    <source>
        <dbReference type="ARBA" id="ARBA00022679"/>
    </source>
</evidence>
<name>A0A8J6NJS0_9BACT</name>
<proteinExistence type="predicted"/>
<sequence>MLPNLHNNQWAEAAKQFFTAVSVQNALAFIRMILSECSMDIRGKTVIDAGCGLGQNTMLFALLGAEKVYGVDLDEERISAFRLALESWRRVSDTMDRVELVVEDIMTYIPGRKADLMFCNEMLSHLWDRKAFYKKTSGMLSGGGGGGGIFFPRGKKGGKPKSLPHPKGKRETPGRPRGKGPKGPQGFL</sequence>
<evidence type="ECO:0000313" key="5">
    <source>
        <dbReference type="Proteomes" id="UP000603434"/>
    </source>
</evidence>
<protein>
    <submittedName>
        <fullName evidence="4">Methyltransferase domain-containing protein</fullName>
    </submittedName>
</protein>
<dbReference type="GO" id="GO:0032259">
    <property type="term" value="P:methylation"/>
    <property type="evidence" value="ECO:0007669"/>
    <property type="project" value="UniProtKB-KW"/>
</dbReference>
<evidence type="ECO:0000313" key="4">
    <source>
        <dbReference type="EMBL" id="MBC8360797.1"/>
    </source>
</evidence>
<organism evidence="4 5">
    <name type="scientific">Candidatus Desulfatibia profunda</name>
    <dbReference type="NCBI Taxonomy" id="2841695"/>
    <lineage>
        <taxon>Bacteria</taxon>
        <taxon>Pseudomonadati</taxon>
        <taxon>Thermodesulfobacteriota</taxon>
        <taxon>Desulfobacteria</taxon>
        <taxon>Desulfobacterales</taxon>
        <taxon>Desulfobacterales incertae sedis</taxon>
        <taxon>Candidatus Desulfatibia</taxon>
    </lineage>
</organism>
<dbReference type="CDD" id="cd02440">
    <property type="entry name" value="AdoMet_MTases"/>
    <property type="match status" value="1"/>
</dbReference>
<feature type="region of interest" description="Disordered" evidence="2">
    <location>
        <begin position="150"/>
        <end position="188"/>
    </location>
</feature>
<keyword evidence="1" id="KW-0808">Transferase</keyword>
<feature type="compositionally biased region" description="Basic residues" evidence="2">
    <location>
        <begin position="153"/>
        <end position="168"/>
    </location>
</feature>
<dbReference type="Proteomes" id="UP000603434">
    <property type="component" value="Unassembled WGS sequence"/>
</dbReference>
<comment type="caution">
    <text evidence="4">The sequence shown here is derived from an EMBL/GenBank/DDBJ whole genome shotgun (WGS) entry which is preliminary data.</text>
</comment>
<keyword evidence="4" id="KW-0489">Methyltransferase</keyword>
<dbReference type="PANTHER" id="PTHR43861">
    <property type="entry name" value="TRANS-ACONITATE 2-METHYLTRANSFERASE-RELATED"/>
    <property type="match status" value="1"/>
</dbReference>
<dbReference type="Pfam" id="PF13649">
    <property type="entry name" value="Methyltransf_25"/>
    <property type="match status" value="1"/>
</dbReference>